<dbReference type="AlphaFoldDB" id="A0A660HVW3"/>
<reference evidence="1 3" key="1">
    <citation type="journal article" date="2016" name="Int. J. Syst. Evol. Microbiol.">
        <title>Methanosarcina flavescens sp. nov., a methanogenic archaeon isolated from a full-scale anaerobic digester.</title>
        <authorList>
            <person name="Kern T."/>
            <person name="Fischer M.A."/>
            <person name="Deppenmeier U."/>
            <person name="Schmitz R.A."/>
            <person name="Rother M."/>
        </authorList>
    </citation>
    <scope>NUCLEOTIDE SEQUENCE [LARGE SCALE GENOMIC DNA]</scope>
    <source>
        <strain evidence="1 3">E03.2</strain>
    </source>
</reference>
<dbReference type="Proteomes" id="UP000585579">
    <property type="component" value="Unassembled WGS sequence"/>
</dbReference>
<evidence type="ECO:0000313" key="2">
    <source>
        <dbReference type="EMBL" id="NLK31425.1"/>
    </source>
</evidence>
<name>A0A660HVW3_9EURY</name>
<dbReference type="Proteomes" id="UP000053087">
    <property type="component" value="Chromosome"/>
</dbReference>
<dbReference type="InterPro" id="IPR035959">
    <property type="entry name" value="RutC-like_sf"/>
</dbReference>
<sequence>MNNSTQEQVQYINPDGLPKNPTFTNAIVVTGGVKTIYIGGQDAVDASGRIVGKGDIRQQTEQVLANLQTALKAAGAELEHIIKWNVYVVQGQPLQPGFEVFQQVWGHRPNPPAITFMFVSGLSNPDFLVEMDAIAVVPQ</sequence>
<proteinExistence type="predicted"/>
<dbReference type="KEGG" id="mfz:AOB57_011270"/>
<dbReference type="OrthoDB" id="70229at2157"/>
<evidence type="ECO:0000313" key="3">
    <source>
        <dbReference type="Proteomes" id="UP000053087"/>
    </source>
</evidence>
<dbReference type="EMBL" id="CP032683">
    <property type="protein sequence ID" value="AYK16437.1"/>
    <property type="molecule type" value="Genomic_DNA"/>
</dbReference>
<accession>A0A660HVW3</accession>
<dbReference type="CDD" id="cd00448">
    <property type="entry name" value="YjgF_YER057c_UK114_family"/>
    <property type="match status" value="1"/>
</dbReference>
<organism evidence="1 3">
    <name type="scientific">Methanosarcina flavescens</name>
    <dbReference type="NCBI Taxonomy" id="1715806"/>
    <lineage>
        <taxon>Archaea</taxon>
        <taxon>Methanobacteriati</taxon>
        <taxon>Methanobacteriota</taxon>
        <taxon>Stenosarchaea group</taxon>
        <taxon>Methanomicrobia</taxon>
        <taxon>Methanosarcinales</taxon>
        <taxon>Methanosarcinaceae</taxon>
        <taxon>Methanosarcina</taxon>
    </lineage>
</organism>
<protein>
    <submittedName>
        <fullName evidence="1">RidA family protein</fullName>
    </submittedName>
</protein>
<dbReference type="PANTHER" id="PTHR43857">
    <property type="entry name" value="BLR7761 PROTEIN"/>
    <property type="match status" value="1"/>
</dbReference>
<dbReference type="RefSeq" id="WP_054299509.1">
    <property type="nucleotide sequence ID" value="NZ_CP032683.1"/>
</dbReference>
<reference evidence="2 4" key="3">
    <citation type="journal article" date="2020" name="Biotechnol. Biofuels">
        <title>New insights from the biogas microbiome by comprehensive genome-resolved metagenomics of nearly 1600 species originating from multiple anaerobic digesters.</title>
        <authorList>
            <person name="Campanaro S."/>
            <person name="Treu L."/>
            <person name="Rodriguez-R L.M."/>
            <person name="Kovalovszki A."/>
            <person name="Ziels R.M."/>
            <person name="Maus I."/>
            <person name="Zhu X."/>
            <person name="Kougias P.G."/>
            <person name="Basile A."/>
            <person name="Luo G."/>
            <person name="Schluter A."/>
            <person name="Konstantinidis K.T."/>
            <person name="Angelidaki I."/>
        </authorList>
    </citation>
    <scope>NUCLEOTIDE SEQUENCE [LARGE SCALE GENOMIC DNA]</scope>
    <source>
        <strain evidence="2">AS22ysBPME_46</strain>
    </source>
</reference>
<reference evidence="1" key="2">
    <citation type="submission" date="2018-10" db="EMBL/GenBank/DDBJ databases">
        <authorList>
            <person name="Fischer M.A."/>
            <person name="Kern T."/>
            <person name="Deppenmeier U."/>
            <person name="Schmitz R.A."/>
            <person name="Rother M."/>
        </authorList>
    </citation>
    <scope>NUCLEOTIDE SEQUENCE</scope>
    <source>
        <strain evidence="1">E03.2</strain>
    </source>
</reference>
<dbReference type="Gene3D" id="3.30.1330.40">
    <property type="entry name" value="RutC-like"/>
    <property type="match status" value="1"/>
</dbReference>
<keyword evidence="3" id="KW-1185">Reference proteome</keyword>
<evidence type="ECO:0000313" key="1">
    <source>
        <dbReference type="EMBL" id="AYK16437.1"/>
    </source>
</evidence>
<dbReference type="GeneID" id="53688702"/>
<dbReference type="Pfam" id="PF01042">
    <property type="entry name" value="Ribonuc_L-PSP"/>
    <property type="match status" value="1"/>
</dbReference>
<dbReference type="SUPFAM" id="SSF55298">
    <property type="entry name" value="YjgF-like"/>
    <property type="match status" value="1"/>
</dbReference>
<dbReference type="PANTHER" id="PTHR43857:SF1">
    <property type="entry name" value="YJGH FAMILY PROTEIN"/>
    <property type="match status" value="1"/>
</dbReference>
<evidence type="ECO:0000313" key="4">
    <source>
        <dbReference type="Proteomes" id="UP000585579"/>
    </source>
</evidence>
<dbReference type="InterPro" id="IPR006175">
    <property type="entry name" value="YjgF/YER057c/UK114"/>
</dbReference>
<gene>
    <name evidence="1" type="ORF">AOB57_011270</name>
    <name evidence="2" type="ORF">GX302_00875</name>
</gene>
<dbReference type="EMBL" id="JAAYQL010000005">
    <property type="protein sequence ID" value="NLK31425.1"/>
    <property type="molecule type" value="Genomic_DNA"/>
</dbReference>